<evidence type="ECO:0000256" key="1">
    <source>
        <dbReference type="ARBA" id="ARBA00007734"/>
    </source>
</evidence>
<keyword evidence="5" id="KW-1185">Reference proteome</keyword>
<dbReference type="Proteomes" id="UP001239680">
    <property type="component" value="Unassembled WGS sequence"/>
</dbReference>
<gene>
    <name evidence="4" type="ORF">Q9295_10190</name>
</gene>
<protein>
    <submittedName>
        <fullName evidence="4">Lytic transglycosylase domain-containing protein</fullName>
        <ecNumber evidence="4">4.2.2.n1</ecNumber>
    </submittedName>
</protein>
<dbReference type="PANTHER" id="PTHR37423">
    <property type="entry name" value="SOLUBLE LYTIC MUREIN TRANSGLYCOSYLASE-RELATED"/>
    <property type="match status" value="1"/>
</dbReference>
<organism evidence="4 5">
    <name type="scientific">Pseudogemmobacter lacusdianii</name>
    <dbReference type="NCBI Taxonomy" id="3069608"/>
    <lineage>
        <taxon>Bacteria</taxon>
        <taxon>Pseudomonadati</taxon>
        <taxon>Pseudomonadota</taxon>
        <taxon>Alphaproteobacteria</taxon>
        <taxon>Rhodobacterales</taxon>
        <taxon>Paracoccaceae</taxon>
        <taxon>Pseudogemmobacter</taxon>
    </lineage>
</organism>
<feature type="domain" description="Transglycosylase SLT" evidence="3">
    <location>
        <begin position="8"/>
        <end position="115"/>
    </location>
</feature>
<evidence type="ECO:0000256" key="2">
    <source>
        <dbReference type="ARBA" id="ARBA00009387"/>
    </source>
</evidence>
<dbReference type="InterPro" id="IPR008258">
    <property type="entry name" value="Transglycosylase_SLT_dom_1"/>
</dbReference>
<reference evidence="4 5" key="1">
    <citation type="submission" date="2023-08" db="EMBL/GenBank/DDBJ databases">
        <title>Characterization of two Paracoccaceae strains isolated from Phycosphere and proposal of Xinfangfangia lacusdiani sp. nov.</title>
        <authorList>
            <person name="Deng Y."/>
            <person name="Zhang Y.Q."/>
        </authorList>
    </citation>
    <scope>NUCLEOTIDE SEQUENCE [LARGE SCALE GENOMIC DNA]</scope>
    <source>
        <strain evidence="4 5">CPCC 101601</strain>
    </source>
</reference>
<dbReference type="CDD" id="cd00254">
    <property type="entry name" value="LT-like"/>
    <property type="match status" value="1"/>
</dbReference>
<sequence length="561" mass="60201">MDYRQTAAQMAQKYGIDPNLFAALITQESGWRPNVTSPKGAYGLTQVMPDTARDPGFGITPLTNVEDPTDQLRFGAEYLSTMLNRYNGDVPRALAAYNWGAGNADKWSGDPNSLPEETRNYIASITGGGSITKSSKGGGEGPGMGVYDDLFDVQTLDGSPLPPEIVAQRAEWGIRKAESDALGFGAFTEPSMPPGFGDFGGGSGPVHASTRGALNEDDMTEKEKGFLAWLMPDMTKEQRQDRLLAIGAGLLSGTNWNDGFAGAANNLMGLRGEEREGERREEDRGFDWLMQERRLGAAAEARKAGGGGYQRVGSAMDPTTGEIIGGVAFDPNTGMYGQVQADGSFKAMPGVVPLNNSTAAGDKLVTGNMVAKAQAEVQELQTGMRTIERILPTIQSMDYGVDGFVEDLKINLKTLSGTVGLSEEEILRRAAQGDIQGLIGQARTEVVGPGVMTEADALRVLSALGGDAQGIFSNPQVATELLTTRYEGMARRYGQMHDQYDMYRNIPGAGFIDIPRHTPNADFTSITKGKTDKGALSSEVPEGVDPALWEVMTPEQRKLWE</sequence>
<comment type="similarity">
    <text evidence="2">Belongs to the virb1 family.</text>
</comment>
<accession>A0ABU0VYB0</accession>
<keyword evidence="4" id="KW-0456">Lyase</keyword>
<proteinExistence type="inferred from homology"/>
<evidence type="ECO:0000313" key="4">
    <source>
        <dbReference type="EMBL" id="MDQ2066747.1"/>
    </source>
</evidence>
<dbReference type="Pfam" id="PF01464">
    <property type="entry name" value="SLT"/>
    <property type="match status" value="1"/>
</dbReference>
<dbReference type="PANTHER" id="PTHR37423:SF2">
    <property type="entry name" value="MEMBRANE-BOUND LYTIC MUREIN TRANSGLYCOSYLASE C"/>
    <property type="match status" value="1"/>
</dbReference>
<dbReference type="GO" id="GO:0016829">
    <property type="term" value="F:lyase activity"/>
    <property type="evidence" value="ECO:0007669"/>
    <property type="project" value="UniProtKB-KW"/>
</dbReference>
<dbReference type="EC" id="4.2.2.n1" evidence="4"/>
<dbReference type="Gene3D" id="1.10.530.10">
    <property type="match status" value="1"/>
</dbReference>
<dbReference type="InterPro" id="IPR023346">
    <property type="entry name" value="Lysozyme-like_dom_sf"/>
</dbReference>
<name>A0ABU0VYB0_9RHOB</name>
<evidence type="ECO:0000259" key="3">
    <source>
        <dbReference type="Pfam" id="PF01464"/>
    </source>
</evidence>
<dbReference type="SUPFAM" id="SSF53955">
    <property type="entry name" value="Lysozyme-like"/>
    <property type="match status" value="1"/>
</dbReference>
<dbReference type="RefSeq" id="WP_306680457.1">
    <property type="nucleotide sequence ID" value="NZ_JAVDBT010000008.1"/>
</dbReference>
<evidence type="ECO:0000313" key="5">
    <source>
        <dbReference type="Proteomes" id="UP001239680"/>
    </source>
</evidence>
<dbReference type="EMBL" id="JAVDBT010000008">
    <property type="protein sequence ID" value="MDQ2066747.1"/>
    <property type="molecule type" value="Genomic_DNA"/>
</dbReference>
<comment type="similarity">
    <text evidence="1">Belongs to the transglycosylase Slt family.</text>
</comment>
<comment type="caution">
    <text evidence="4">The sequence shown here is derived from an EMBL/GenBank/DDBJ whole genome shotgun (WGS) entry which is preliminary data.</text>
</comment>